<sequence>MKRILLAILPLIAASYSYAQNTPWSTSGNIGIGTTTPQAALDIGGLIQISVQNKAVPPSDISYGLFPYGGVGLGIFSGAHESNQGIGIWTNPNGNKTEVVRILSGGNVGIGTITPDAKLSVAGTIHAQAVKVDMIGWSDFVFKPTYKLYSLALVKSYIDRNHHLPDMPSEDDIIKDGLDIGAMSKIQTKKIEELTLYLIEKDRQVQLQQAQIDNQQQQINDLKLQMKTLLRFSHK</sequence>
<keyword evidence="1" id="KW-0175">Coiled coil</keyword>
<organism evidence="3 4">
    <name type="scientific">Mucilaginibacter polytrichastri</name>
    <dbReference type="NCBI Taxonomy" id="1302689"/>
    <lineage>
        <taxon>Bacteria</taxon>
        <taxon>Pseudomonadati</taxon>
        <taxon>Bacteroidota</taxon>
        <taxon>Sphingobacteriia</taxon>
        <taxon>Sphingobacteriales</taxon>
        <taxon>Sphingobacteriaceae</taxon>
        <taxon>Mucilaginibacter</taxon>
    </lineage>
</organism>
<dbReference type="EMBL" id="MPPL01000001">
    <property type="protein sequence ID" value="OKS85674.1"/>
    <property type="molecule type" value="Genomic_DNA"/>
</dbReference>
<dbReference type="AlphaFoldDB" id="A0A1Q5ZV74"/>
<dbReference type="OrthoDB" id="657976at2"/>
<gene>
    <name evidence="3" type="ORF">RG47T_1120</name>
</gene>
<dbReference type="RefSeq" id="WP_074488471.1">
    <property type="nucleotide sequence ID" value="NZ_FPAM01000002.1"/>
</dbReference>
<evidence type="ECO:0000313" key="3">
    <source>
        <dbReference type="EMBL" id="OKS85674.1"/>
    </source>
</evidence>
<proteinExistence type="predicted"/>
<protein>
    <recommendedName>
        <fullName evidence="5">Peptidase S74 domain-containing protein</fullName>
    </recommendedName>
</protein>
<keyword evidence="4" id="KW-1185">Reference proteome</keyword>
<feature type="signal peptide" evidence="2">
    <location>
        <begin position="1"/>
        <end position="19"/>
    </location>
</feature>
<dbReference type="Proteomes" id="UP000186720">
    <property type="component" value="Unassembled WGS sequence"/>
</dbReference>
<dbReference type="STRING" id="1302689.RG47T_1120"/>
<comment type="caution">
    <text evidence="3">The sequence shown here is derived from an EMBL/GenBank/DDBJ whole genome shotgun (WGS) entry which is preliminary data.</text>
</comment>
<feature type="coiled-coil region" evidence="1">
    <location>
        <begin position="198"/>
        <end position="232"/>
    </location>
</feature>
<keyword evidence="2" id="KW-0732">Signal</keyword>
<evidence type="ECO:0000256" key="2">
    <source>
        <dbReference type="SAM" id="SignalP"/>
    </source>
</evidence>
<feature type="chain" id="PRO_5010250410" description="Peptidase S74 domain-containing protein" evidence="2">
    <location>
        <begin position="20"/>
        <end position="235"/>
    </location>
</feature>
<accession>A0A1Q5ZV74</accession>
<evidence type="ECO:0000256" key="1">
    <source>
        <dbReference type="SAM" id="Coils"/>
    </source>
</evidence>
<evidence type="ECO:0008006" key="5">
    <source>
        <dbReference type="Google" id="ProtNLM"/>
    </source>
</evidence>
<name>A0A1Q5ZV74_9SPHI</name>
<reference evidence="3 4" key="1">
    <citation type="submission" date="2016-11" db="EMBL/GenBank/DDBJ databases">
        <title>Whole Genome Sequencing of Mucilaginibacter polytrichastri RG4-7(T) isolated from the moss sample.</title>
        <authorList>
            <person name="Li Y."/>
        </authorList>
    </citation>
    <scope>NUCLEOTIDE SEQUENCE [LARGE SCALE GENOMIC DNA]</scope>
    <source>
        <strain evidence="3 4">RG4-7</strain>
    </source>
</reference>
<evidence type="ECO:0000313" key="4">
    <source>
        <dbReference type="Proteomes" id="UP000186720"/>
    </source>
</evidence>